<sequence length="283" mass="31124">MASVSYSPPASRQALKFIRFGLCLFVALLVLVPLVTAALGGLKTNAELFANPFGLPSTPQWSNYRSVLSEPTFWQELRNSTIVMLLTAIGVLVLSSMPAFVFSRLQFPGRELLFGFFTLGLLFPIAVAILPLYITLRQFHLIDTLWAVVLPQVAFGLPSNIVILRGFFAAVPKELEEAAFIDGVGYVGFFLRILLPLVRPALAAVFVLTLVASWNNFFLPLLVLNSQQNYTLPLGIMQFQGQHSTDWAMVLAFVTLSLVPTIIFYLFAERHIVSGLTAGAVKG</sequence>
<organism evidence="9 10">
    <name type="scientific">Thermobaculum terrenum (strain ATCC BAA-798 / CCMEE 7001 / YNP1)</name>
    <dbReference type="NCBI Taxonomy" id="525904"/>
    <lineage>
        <taxon>Bacteria</taxon>
        <taxon>Bacillati</taxon>
        <taxon>Chloroflexota</taxon>
        <taxon>Chloroflexia</taxon>
        <taxon>Candidatus Thermobaculales</taxon>
        <taxon>Candidatus Thermobaculaceae</taxon>
        <taxon>Thermobaculum</taxon>
    </lineage>
</organism>
<proteinExistence type="inferred from homology"/>
<dbReference type="InterPro" id="IPR000515">
    <property type="entry name" value="MetI-like"/>
</dbReference>
<dbReference type="RefSeq" id="WP_012876576.1">
    <property type="nucleotide sequence ID" value="NC_013526.1"/>
</dbReference>
<keyword evidence="2 7" id="KW-0813">Transport</keyword>
<evidence type="ECO:0000313" key="10">
    <source>
        <dbReference type="Proteomes" id="UP000000323"/>
    </source>
</evidence>
<evidence type="ECO:0000313" key="9">
    <source>
        <dbReference type="EMBL" id="ACZ43545.1"/>
    </source>
</evidence>
<dbReference type="EMBL" id="CP001826">
    <property type="protein sequence ID" value="ACZ43545.1"/>
    <property type="molecule type" value="Genomic_DNA"/>
</dbReference>
<evidence type="ECO:0000256" key="2">
    <source>
        <dbReference type="ARBA" id="ARBA00022448"/>
    </source>
</evidence>
<name>D1CIH4_THET1</name>
<evidence type="ECO:0000256" key="5">
    <source>
        <dbReference type="ARBA" id="ARBA00022989"/>
    </source>
</evidence>
<dbReference type="PANTHER" id="PTHR43744:SF12">
    <property type="entry name" value="ABC TRANSPORTER PERMEASE PROTEIN MG189-RELATED"/>
    <property type="match status" value="1"/>
</dbReference>
<gene>
    <name evidence="9" type="ordered locus">Tter_2657</name>
</gene>
<dbReference type="PROSITE" id="PS50928">
    <property type="entry name" value="ABC_TM1"/>
    <property type="match status" value="1"/>
</dbReference>
<feature type="transmembrane region" description="Helical" evidence="7">
    <location>
        <begin position="82"/>
        <end position="101"/>
    </location>
</feature>
<evidence type="ECO:0000256" key="1">
    <source>
        <dbReference type="ARBA" id="ARBA00004651"/>
    </source>
</evidence>
<feature type="transmembrane region" description="Helical" evidence="7">
    <location>
        <begin position="201"/>
        <end position="224"/>
    </location>
</feature>
<dbReference type="GO" id="GO:0055085">
    <property type="term" value="P:transmembrane transport"/>
    <property type="evidence" value="ECO:0007669"/>
    <property type="project" value="InterPro"/>
</dbReference>
<keyword evidence="5 7" id="KW-1133">Transmembrane helix</keyword>
<dbReference type="CDD" id="cd06261">
    <property type="entry name" value="TM_PBP2"/>
    <property type="match status" value="1"/>
</dbReference>
<dbReference type="InterPro" id="IPR035906">
    <property type="entry name" value="MetI-like_sf"/>
</dbReference>
<dbReference type="KEGG" id="ttr:Tter_2657"/>
<evidence type="ECO:0000256" key="7">
    <source>
        <dbReference type="RuleBase" id="RU363032"/>
    </source>
</evidence>
<comment type="similarity">
    <text evidence="7">Belongs to the binding-protein-dependent transport system permease family.</text>
</comment>
<feature type="domain" description="ABC transmembrane type-1" evidence="8">
    <location>
        <begin position="77"/>
        <end position="268"/>
    </location>
</feature>
<accession>D1CIH4</accession>
<dbReference type="Gene3D" id="1.10.3720.10">
    <property type="entry name" value="MetI-like"/>
    <property type="match status" value="1"/>
</dbReference>
<keyword evidence="10" id="KW-1185">Reference proteome</keyword>
<feature type="transmembrane region" description="Helical" evidence="7">
    <location>
        <begin position="178"/>
        <end position="195"/>
    </location>
</feature>
<dbReference type="AlphaFoldDB" id="D1CIH4"/>
<evidence type="ECO:0000256" key="3">
    <source>
        <dbReference type="ARBA" id="ARBA00022475"/>
    </source>
</evidence>
<keyword evidence="6 7" id="KW-0472">Membrane</keyword>
<dbReference type="HOGENOM" id="CLU_016047_1_2_0"/>
<feature type="transmembrane region" description="Helical" evidence="7">
    <location>
        <begin position="113"/>
        <end position="134"/>
    </location>
</feature>
<dbReference type="Pfam" id="PF00528">
    <property type="entry name" value="BPD_transp_1"/>
    <property type="match status" value="1"/>
</dbReference>
<comment type="subcellular location">
    <subcellularLocation>
        <location evidence="1 7">Cell membrane</location>
        <topology evidence="1 7">Multi-pass membrane protein</topology>
    </subcellularLocation>
</comment>
<feature type="transmembrane region" description="Helical" evidence="7">
    <location>
        <begin position="146"/>
        <end position="171"/>
    </location>
</feature>
<protein>
    <submittedName>
        <fullName evidence="9">Binding-protein-dependent transport systems inner membrane component</fullName>
    </submittedName>
</protein>
<dbReference type="SUPFAM" id="SSF161098">
    <property type="entry name" value="MetI-like"/>
    <property type="match status" value="1"/>
</dbReference>
<evidence type="ECO:0000256" key="6">
    <source>
        <dbReference type="ARBA" id="ARBA00023136"/>
    </source>
</evidence>
<evidence type="ECO:0000256" key="4">
    <source>
        <dbReference type="ARBA" id="ARBA00022692"/>
    </source>
</evidence>
<dbReference type="GO" id="GO:0005886">
    <property type="term" value="C:plasma membrane"/>
    <property type="evidence" value="ECO:0007669"/>
    <property type="project" value="UniProtKB-SubCell"/>
</dbReference>
<keyword evidence="3" id="KW-1003">Cell membrane</keyword>
<dbReference type="eggNOG" id="COG0395">
    <property type="taxonomic scope" value="Bacteria"/>
</dbReference>
<feature type="transmembrane region" description="Helical" evidence="7">
    <location>
        <begin position="245"/>
        <end position="267"/>
    </location>
</feature>
<evidence type="ECO:0000259" key="8">
    <source>
        <dbReference type="PROSITE" id="PS50928"/>
    </source>
</evidence>
<dbReference type="STRING" id="525904.Tter_2657"/>
<reference evidence="10" key="1">
    <citation type="journal article" date="2010" name="Stand. Genomic Sci.">
        <title>Complete genome sequence of 'Thermobaculum terrenum' type strain (YNP1).</title>
        <authorList>
            <person name="Kiss H."/>
            <person name="Cleland D."/>
            <person name="Lapidus A."/>
            <person name="Lucas S."/>
            <person name="Glavina Del Rio T."/>
            <person name="Nolan M."/>
            <person name="Tice H."/>
            <person name="Han C."/>
            <person name="Goodwin L."/>
            <person name="Pitluck S."/>
            <person name="Liolios K."/>
            <person name="Ivanova N."/>
            <person name="Mavromatis K."/>
            <person name="Ovchinnikova G."/>
            <person name="Pati A."/>
            <person name="Chen A."/>
            <person name="Palaniappan K."/>
            <person name="Land M."/>
            <person name="Hauser L."/>
            <person name="Chang Y."/>
            <person name="Jeffries C."/>
            <person name="Lu M."/>
            <person name="Brettin T."/>
            <person name="Detter J."/>
            <person name="Goker M."/>
            <person name="Tindall B."/>
            <person name="Beck B."/>
            <person name="McDermott T."/>
            <person name="Woyke T."/>
            <person name="Bristow J."/>
            <person name="Eisen J."/>
            <person name="Markowitz V."/>
            <person name="Hugenholtz P."/>
            <person name="Kyrpides N."/>
            <person name="Klenk H."/>
            <person name="Cheng J."/>
        </authorList>
    </citation>
    <scope>NUCLEOTIDE SEQUENCE [LARGE SCALE GENOMIC DNA]</scope>
    <source>
        <strain evidence="10">ATCC BAA-798 / YNP1</strain>
    </source>
</reference>
<keyword evidence="4 7" id="KW-0812">Transmembrane</keyword>
<dbReference type="PANTHER" id="PTHR43744">
    <property type="entry name" value="ABC TRANSPORTER PERMEASE PROTEIN MG189-RELATED-RELATED"/>
    <property type="match status" value="1"/>
</dbReference>
<dbReference type="Proteomes" id="UP000000323">
    <property type="component" value="Chromosome 2"/>
</dbReference>